<dbReference type="OrthoDB" id="2282358at2759"/>
<feature type="transmembrane region" description="Helical" evidence="1">
    <location>
        <begin position="38"/>
        <end position="62"/>
    </location>
</feature>
<keyword evidence="1" id="KW-1133">Transmembrane helix</keyword>
<sequence length="129" mass="15311">MKLLMEHPRSSKSQISGLLLDQEKAYNKVHPDYLRQMLYCFGFSLSIIRSLATLFFTIYLMLNINGFFSQHQGLRLKEDPRRNVKKFARFQVEDKARMKNHVPRSKFDEKWLGPMDVLGRIAYWALSMH</sequence>
<evidence type="ECO:0000256" key="1">
    <source>
        <dbReference type="SAM" id="Phobius"/>
    </source>
</evidence>
<dbReference type="EMBL" id="PJQL01000578">
    <property type="protein sequence ID" value="RCH94441.1"/>
    <property type="molecule type" value="Genomic_DNA"/>
</dbReference>
<organism evidence="2 3">
    <name type="scientific">Rhizopus azygosporus</name>
    <name type="common">Rhizopus microsporus var. azygosporus</name>
    <dbReference type="NCBI Taxonomy" id="86630"/>
    <lineage>
        <taxon>Eukaryota</taxon>
        <taxon>Fungi</taxon>
        <taxon>Fungi incertae sedis</taxon>
        <taxon>Mucoromycota</taxon>
        <taxon>Mucoromycotina</taxon>
        <taxon>Mucoromycetes</taxon>
        <taxon>Mucorales</taxon>
        <taxon>Mucorineae</taxon>
        <taxon>Rhizopodaceae</taxon>
        <taxon>Rhizopus</taxon>
    </lineage>
</organism>
<gene>
    <name evidence="2" type="ORF">CU097_013830</name>
</gene>
<proteinExistence type="predicted"/>
<evidence type="ECO:0000313" key="2">
    <source>
        <dbReference type="EMBL" id="RCH94441.1"/>
    </source>
</evidence>
<protein>
    <recommendedName>
        <fullName evidence="4">Reverse transcriptase domain-containing protein</fullName>
    </recommendedName>
</protein>
<evidence type="ECO:0000313" key="3">
    <source>
        <dbReference type="Proteomes" id="UP000252139"/>
    </source>
</evidence>
<dbReference type="STRING" id="86630.A0A367JXQ9"/>
<reference evidence="2 3" key="1">
    <citation type="journal article" date="2018" name="G3 (Bethesda)">
        <title>Phylogenetic and Phylogenomic Definition of Rhizopus Species.</title>
        <authorList>
            <person name="Gryganskyi A.P."/>
            <person name="Golan J."/>
            <person name="Dolatabadi S."/>
            <person name="Mondo S."/>
            <person name="Robb S."/>
            <person name="Idnurm A."/>
            <person name="Muszewska A."/>
            <person name="Steczkiewicz K."/>
            <person name="Masonjones S."/>
            <person name="Liao H.L."/>
            <person name="Gajdeczka M.T."/>
            <person name="Anike F."/>
            <person name="Vuek A."/>
            <person name="Anishchenko I.M."/>
            <person name="Voigt K."/>
            <person name="de Hoog G.S."/>
            <person name="Smith M.E."/>
            <person name="Heitman J."/>
            <person name="Vilgalys R."/>
            <person name="Stajich J.E."/>
        </authorList>
    </citation>
    <scope>NUCLEOTIDE SEQUENCE [LARGE SCALE GENOMIC DNA]</scope>
    <source>
        <strain evidence="2 3">CBS 357.93</strain>
    </source>
</reference>
<evidence type="ECO:0008006" key="4">
    <source>
        <dbReference type="Google" id="ProtNLM"/>
    </source>
</evidence>
<comment type="caution">
    <text evidence="2">The sequence shown here is derived from an EMBL/GenBank/DDBJ whole genome shotgun (WGS) entry which is preliminary data.</text>
</comment>
<keyword evidence="1" id="KW-0472">Membrane</keyword>
<keyword evidence="1" id="KW-0812">Transmembrane</keyword>
<keyword evidence="3" id="KW-1185">Reference proteome</keyword>
<accession>A0A367JXQ9</accession>
<dbReference type="AlphaFoldDB" id="A0A367JXQ9"/>
<name>A0A367JXQ9_RHIAZ</name>
<dbReference type="Proteomes" id="UP000252139">
    <property type="component" value="Unassembled WGS sequence"/>
</dbReference>